<evidence type="ECO:0000313" key="2">
    <source>
        <dbReference type="EMBL" id="AAX16409.1"/>
    </source>
</evidence>
<evidence type="ECO:0000256" key="1">
    <source>
        <dbReference type="SAM" id="MobiDB-lite"/>
    </source>
</evidence>
<proteinExistence type="predicted"/>
<feature type="region of interest" description="Disordered" evidence="1">
    <location>
        <begin position="1"/>
        <end position="31"/>
    </location>
</feature>
<sequence length="129" mass="14469">MPKDAPPSDSESERKTSSEVMTTGNNSDIPITAEQTDAVEQSKKSRISAKKVDADFEELSRKYFRIVSLGEKKPVFLPLELRDSLEKLARVSGVPNLAPSHIVINILKAFFDDNRELINRKLSGEKLRI</sequence>
<reference evidence="2" key="1">
    <citation type="journal article" date="2005" name="Appl. Environ. Microbiol.">
        <title>Construction, analysis, and beta-glucanase screening of a bacterial artificial chromosome library from the large-bowel microbiota of mice.</title>
        <authorList>
            <person name="Walter J."/>
            <person name="Mangold M."/>
            <person name="Tannock G.W."/>
        </authorList>
    </citation>
    <scope>NUCLEOTIDE SEQUENCE</scope>
</reference>
<name>Q58WR7_9BACT</name>
<dbReference type="AlphaFoldDB" id="Q58WR7"/>
<evidence type="ECO:0008006" key="3">
    <source>
        <dbReference type="Google" id="ProtNLM"/>
    </source>
</evidence>
<dbReference type="EMBL" id="AY766186">
    <property type="protein sequence ID" value="AAX16409.1"/>
    <property type="molecule type" value="Genomic_DNA"/>
</dbReference>
<protein>
    <recommendedName>
        <fullName evidence="3">DUF3408 domain-containing protein</fullName>
    </recommendedName>
</protein>
<feature type="compositionally biased region" description="Polar residues" evidence="1">
    <location>
        <begin position="18"/>
        <end position="31"/>
    </location>
</feature>
<accession>Q58WR7</accession>
<dbReference type="InterPro" id="IPR021823">
    <property type="entry name" value="DUF3408"/>
</dbReference>
<dbReference type="Pfam" id="PF11888">
    <property type="entry name" value="DUF3408"/>
    <property type="match status" value="1"/>
</dbReference>
<organism evidence="2">
    <name type="scientific">uncultured murine large bowel bacterium BAC 54B</name>
    <dbReference type="NCBI Taxonomy" id="314101"/>
    <lineage>
        <taxon>Bacteria</taxon>
        <taxon>environmental samples</taxon>
    </lineage>
</organism>